<dbReference type="InterPro" id="IPR002110">
    <property type="entry name" value="Ankyrin_rpt"/>
</dbReference>
<keyword evidence="2" id="KW-0040">ANK repeat</keyword>
<proteinExistence type="predicted"/>
<accession>A0AA36GFH7</accession>
<organism evidence="3 4">
    <name type="scientific">Cylicocyclus nassatus</name>
    <name type="common">Nematode worm</name>
    <dbReference type="NCBI Taxonomy" id="53992"/>
    <lineage>
        <taxon>Eukaryota</taxon>
        <taxon>Metazoa</taxon>
        <taxon>Ecdysozoa</taxon>
        <taxon>Nematoda</taxon>
        <taxon>Chromadorea</taxon>
        <taxon>Rhabditida</taxon>
        <taxon>Rhabditina</taxon>
        <taxon>Rhabditomorpha</taxon>
        <taxon>Strongyloidea</taxon>
        <taxon>Strongylidae</taxon>
        <taxon>Cylicocyclus</taxon>
    </lineage>
</organism>
<evidence type="ECO:0000256" key="2">
    <source>
        <dbReference type="ARBA" id="ARBA00023043"/>
    </source>
</evidence>
<dbReference type="Pfam" id="PF12796">
    <property type="entry name" value="Ank_2"/>
    <property type="match status" value="2"/>
</dbReference>
<dbReference type="SUPFAM" id="SSF48403">
    <property type="entry name" value="Ankyrin repeat"/>
    <property type="match status" value="1"/>
</dbReference>
<dbReference type="PANTHER" id="PTHR24123">
    <property type="entry name" value="ANKYRIN REPEAT-CONTAINING"/>
    <property type="match status" value="1"/>
</dbReference>
<dbReference type="PANTHER" id="PTHR24123:SF33">
    <property type="entry name" value="PROTEIN HOS4"/>
    <property type="match status" value="1"/>
</dbReference>
<dbReference type="InterPro" id="IPR036770">
    <property type="entry name" value="Ankyrin_rpt-contain_sf"/>
</dbReference>
<evidence type="ECO:0000256" key="1">
    <source>
        <dbReference type="ARBA" id="ARBA00022737"/>
    </source>
</evidence>
<keyword evidence="1" id="KW-0677">Repeat</keyword>
<sequence>MLGRATRAVEMTRGGREGNNAFLNFESQTEWESGKDLVMNGMSYKDLVKIACSLGNLEIAEILIAHGALIMAKDHKKRTALSHAIINGQEHCAALLLAKGADFLKGDSSNNTPAHYAAAYGWLECLKLLTSVDPSCLKQENDWKLTPLSIAYLKGHYGIVQWLLDEMSEYVDINRKDMEGVTLLSSLLRYTDEDAQSELLEQMQYLLSRGADCSIADSLGNDVMHVFAGINVRLRDPSEDSEKGMLKSKPYFELLAGDDTPTYPNDN</sequence>
<keyword evidence="4" id="KW-1185">Reference proteome</keyword>
<dbReference type="AlphaFoldDB" id="A0AA36GFH7"/>
<protein>
    <submittedName>
        <fullName evidence="3">Uncharacterized protein</fullName>
    </submittedName>
</protein>
<dbReference type="Proteomes" id="UP001176961">
    <property type="component" value="Unassembled WGS sequence"/>
</dbReference>
<gene>
    <name evidence="3" type="ORF">CYNAS_LOCUS1071</name>
</gene>
<dbReference type="Gene3D" id="1.25.40.20">
    <property type="entry name" value="Ankyrin repeat-containing domain"/>
    <property type="match status" value="1"/>
</dbReference>
<evidence type="ECO:0000313" key="3">
    <source>
        <dbReference type="EMBL" id="CAJ0589088.1"/>
    </source>
</evidence>
<reference evidence="3" key="1">
    <citation type="submission" date="2023-07" db="EMBL/GenBank/DDBJ databases">
        <authorList>
            <consortium name="CYATHOMIX"/>
        </authorList>
    </citation>
    <scope>NUCLEOTIDE SEQUENCE</scope>
    <source>
        <strain evidence="3">N/A</strain>
    </source>
</reference>
<evidence type="ECO:0000313" key="4">
    <source>
        <dbReference type="Proteomes" id="UP001176961"/>
    </source>
</evidence>
<dbReference type="SMART" id="SM00248">
    <property type="entry name" value="ANK"/>
    <property type="match status" value="5"/>
</dbReference>
<dbReference type="EMBL" id="CATQJL010000001">
    <property type="protein sequence ID" value="CAJ0589088.1"/>
    <property type="molecule type" value="Genomic_DNA"/>
</dbReference>
<dbReference type="InterPro" id="IPR051165">
    <property type="entry name" value="Multifunctional_ANK_Repeat"/>
</dbReference>
<name>A0AA36GFH7_CYLNA</name>
<comment type="caution">
    <text evidence="3">The sequence shown here is derived from an EMBL/GenBank/DDBJ whole genome shotgun (WGS) entry which is preliminary data.</text>
</comment>